<gene>
    <name evidence="4" type="ORF">ACFO3G_07290</name>
</gene>
<dbReference type="RefSeq" id="WP_380079430.1">
    <property type="nucleotide sequence ID" value="NZ_JBHSGO010000197.1"/>
</dbReference>
<accession>A0ABV9K983</accession>
<organism evidence="4 5">
    <name type="scientific">Falsiporphyromonas endometrii</name>
    <dbReference type="NCBI Taxonomy" id="1387297"/>
    <lineage>
        <taxon>Bacteria</taxon>
        <taxon>Pseudomonadati</taxon>
        <taxon>Bacteroidota</taxon>
        <taxon>Bacteroidia</taxon>
        <taxon>Bacteroidales</taxon>
        <taxon>Porphyromonadaceae</taxon>
        <taxon>Falsiporphyromonas</taxon>
    </lineage>
</organism>
<evidence type="ECO:0000313" key="4">
    <source>
        <dbReference type="EMBL" id="MFC4666398.1"/>
    </source>
</evidence>
<proteinExistence type="inferred from homology"/>
<evidence type="ECO:0000259" key="3">
    <source>
        <dbReference type="Pfam" id="PF00881"/>
    </source>
</evidence>
<evidence type="ECO:0000256" key="1">
    <source>
        <dbReference type="ARBA" id="ARBA00007118"/>
    </source>
</evidence>
<dbReference type="SUPFAM" id="SSF55469">
    <property type="entry name" value="FMN-dependent nitroreductase-like"/>
    <property type="match status" value="1"/>
</dbReference>
<feature type="domain" description="Nitroreductase" evidence="3">
    <location>
        <begin position="10"/>
        <end position="70"/>
    </location>
</feature>
<comment type="caution">
    <text evidence="4">The sequence shown here is derived from an EMBL/GenBank/DDBJ whole genome shotgun (WGS) entry which is preliminary data.</text>
</comment>
<dbReference type="Proteomes" id="UP001596020">
    <property type="component" value="Unassembled WGS sequence"/>
</dbReference>
<dbReference type="InterPro" id="IPR000415">
    <property type="entry name" value="Nitroreductase-like"/>
</dbReference>
<evidence type="ECO:0000313" key="5">
    <source>
        <dbReference type="Proteomes" id="UP001596020"/>
    </source>
</evidence>
<dbReference type="PANTHER" id="PTHR43673:SF10">
    <property type="entry name" value="NADH DEHYDROGENASE_NAD(P)H NITROREDUCTASE XCC3605-RELATED"/>
    <property type="match status" value="1"/>
</dbReference>
<keyword evidence="5" id="KW-1185">Reference proteome</keyword>
<evidence type="ECO:0000256" key="2">
    <source>
        <dbReference type="ARBA" id="ARBA00023002"/>
    </source>
</evidence>
<comment type="similarity">
    <text evidence="1">Belongs to the nitroreductase family.</text>
</comment>
<reference evidence="5" key="1">
    <citation type="journal article" date="2019" name="Int. J. Syst. Evol. Microbiol.">
        <title>The Global Catalogue of Microorganisms (GCM) 10K type strain sequencing project: providing services to taxonomists for standard genome sequencing and annotation.</title>
        <authorList>
            <consortium name="The Broad Institute Genomics Platform"/>
            <consortium name="The Broad Institute Genome Sequencing Center for Infectious Disease"/>
            <person name="Wu L."/>
            <person name="Ma J."/>
        </authorList>
    </citation>
    <scope>NUCLEOTIDE SEQUENCE [LARGE SCALE GENOMIC DNA]</scope>
    <source>
        <strain evidence="5">CGMCC 4.7357</strain>
    </source>
</reference>
<dbReference type="PANTHER" id="PTHR43673">
    <property type="entry name" value="NAD(P)H NITROREDUCTASE YDGI-RELATED"/>
    <property type="match status" value="1"/>
</dbReference>
<dbReference type="Pfam" id="PF00881">
    <property type="entry name" value="Nitroreductase"/>
    <property type="match status" value="1"/>
</dbReference>
<keyword evidence="2" id="KW-0560">Oxidoreductase</keyword>
<protein>
    <submittedName>
        <fullName evidence="4">Nitroreductase family protein</fullName>
    </submittedName>
</protein>
<dbReference type="Gene3D" id="3.40.109.10">
    <property type="entry name" value="NADH Oxidase"/>
    <property type="match status" value="1"/>
</dbReference>
<name>A0ABV9K983_9PORP</name>
<dbReference type="EMBL" id="JBHSGO010000197">
    <property type="protein sequence ID" value="MFC4666398.1"/>
    <property type="molecule type" value="Genomic_DNA"/>
</dbReference>
<sequence>MEAKDFYSLIEKRQSDRKYSDKPVDKEIIERIINAARLSPSACNAQPWSFYVVTNEEKRHAIAQSSSSKLLGINNFTMQAPVHIIVVEERENFTAAMGNMIKKMHFSHFDIGIALAHLTLAAQAEGLGSCILGWINEKKIRQILGIPSSKRVLFDVLIGYSEDPLREKKRKNSNQIVTFIE</sequence>
<dbReference type="InterPro" id="IPR029479">
    <property type="entry name" value="Nitroreductase"/>
</dbReference>